<sequence length="608" mass="67232">MQKSPSRRRLRKSRKLESPKREGQKKRRRFLPSFNFNSQPQTPNTKTRLLIVWGVLVAAGLGLGMNLYNLQIVQGPKLKEKARNQQMVNLRPFVPRRQIIDRNRTVLAIDRPVYTVYAHPKLFSKSNQEIAKLLAPIVDKDVTELKNKFDNRKSGILLASAMPEEIANRIFALRLNGLELIQKYSRFYPQQDLVAEVVGYVNLDRRGQAGVEYSQEKLLERSVQAVRLSRTGNGSLMPDYAPDGFPYSDDLQLQLTIDSRLQRIARAALKQQMDKYSAKRGAVIIMDAWDGSLLALASLPTYNPNEYSKADISLFKNWTVADLYEPGSTFKPLNVAIALENGVITANDTFNDPGYIQVGDRTIKNAENKSYGRINIAQILQHSSNIGMVQIIQRLQPSIYYGWLEKLGLGQAVSTDLPFVVASQLKSQEKFITLPIEPATTSFGQGFSLTPLQLVQMHGALANGGKLVTPHVIKGLVDSKNQMHYTPTRPAPRQIFSSITAQQVVEMMETVVADGSGKASQIPGYRIAGKTGTAQKASSSGGYISGARITSFVGILPVEAPRYVVLALVDEPKGANAYGGTVAAPIVKAVMEALITIEQLPPSQAIKQ</sequence>
<dbReference type="AlphaFoldDB" id="A0A2N6LAX6"/>
<dbReference type="SUPFAM" id="SSF56519">
    <property type="entry name" value="Penicillin binding protein dimerisation domain"/>
    <property type="match status" value="1"/>
</dbReference>
<keyword evidence="7" id="KW-0131">Cell cycle</keyword>
<evidence type="ECO:0000256" key="2">
    <source>
        <dbReference type="ARBA" id="ARBA00007171"/>
    </source>
</evidence>
<keyword evidence="3" id="KW-0472">Membrane</keyword>
<evidence type="ECO:0000259" key="6">
    <source>
        <dbReference type="Pfam" id="PF03717"/>
    </source>
</evidence>
<dbReference type="InterPro" id="IPR050515">
    <property type="entry name" value="Beta-lactam/transpept"/>
</dbReference>
<dbReference type="InterPro" id="IPR001460">
    <property type="entry name" value="PCN-bd_Tpept"/>
</dbReference>
<evidence type="ECO:0000256" key="1">
    <source>
        <dbReference type="ARBA" id="ARBA00004370"/>
    </source>
</evidence>
<feature type="domain" description="Penicillin-binding protein transpeptidase" evidence="5">
    <location>
        <begin position="281"/>
        <end position="592"/>
    </location>
</feature>
<dbReference type="Gene3D" id="3.40.710.10">
    <property type="entry name" value="DD-peptidase/beta-lactamase superfamily"/>
    <property type="match status" value="1"/>
</dbReference>
<dbReference type="Pfam" id="PF00905">
    <property type="entry name" value="Transpeptidase"/>
    <property type="match status" value="1"/>
</dbReference>
<dbReference type="GO" id="GO:0005886">
    <property type="term" value="C:plasma membrane"/>
    <property type="evidence" value="ECO:0007669"/>
    <property type="project" value="TreeGrafter"/>
</dbReference>
<name>A0A2N6LAX6_9CYAN</name>
<organism evidence="7 8">
    <name type="scientific">Fischerella thermalis CCMEE 5318</name>
    <dbReference type="NCBI Taxonomy" id="2019666"/>
    <lineage>
        <taxon>Bacteria</taxon>
        <taxon>Bacillati</taxon>
        <taxon>Cyanobacteriota</taxon>
        <taxon>Cyanophyceae</taxon>
        <taxon>Nostocales</taxon>
        <taxon>Hapalosiphonaceae</taxon>
        <taxon>Fischerella</taxon>
    </lineage>
</organism>
<dbReference type="Pfam" id="PF03717">
    <property type="entry name" value="PBP_dimer"/>
    <property type="match status" value="1"/>
</dbReference>
<evidence type="ECO:0000259" key="5">
    <source>
        <dbReference type="Pfam" id="PF00905"/>
    </source>
</evidence>
<dbReference type="InterPro" id="IPR036138">
    <property type="entry name" value="PBP_dimer_sf"/>
</dbReference>
<evidence type="ECO:0000256" key="3">
    <source>
        <dbReference type="ARBA" id="ARBA00023136"/>
    </source>
</evidence>
<dbReference type="InterPro" id="IPR012338">
    <property type="entry name" value="Beta-lactam/transpept-like"/>
</dbReference>
<proteinExistence type="inferred from homology"/>
<keyword evidence="7" id="KW-0132">Cell division</keyword>
<protein>
    <submittedName>
        <fullName evidence="7">Cell division protein FtsI</fullName>
    </submittedName>
</protein>
<accession>A0A2N6LAX6</accession>
<dbReference type="InterPro" id="IPR005311">
    <property type="entry name" value="PBP_dimer"/>
</dbReference>
<evidence type="ECO:0000313" key="7">
    <source>
        <dbReference type="EMBL" id="PMB19708.1"/>
    </source>
</evidence>
<feature type="domain" description="Penicillin-binding protein dimerisation" evidence="6">
    <location>
        <begin position="95"/>
        <end position="204"/>
    </location>
</feature>
<dbReference type="GO" id="GO:0008658">
    <property type="term" value="F:penicillin binding"/>
    <property type="evidence" value="ECO:0007669"/>
    <property type="project" value="InterPro"/>
</dbReference>
<comment type="subcellular location">
    <subcellularLocation>
        <location evidence="1">Membrane</location>
    </subcellularLocation>
</comment>
<evidence type="ECO:0000256" key="4">
    <source>
        <dbReference type="SAM" id="MobiDB-lite"/>
    </source>
</evidence>
<dbReference type="PANTHER" id="PTHR30627:SF1">
    <property type="entry name" value="PEPTIDOGLYCAN D,D-TRANSPEPTIDASE FTSI"/>
    <property type="match status" value="1"/>
</dbReference>
<dbReference type="EMBL" id="NMQE01000578">
    <property type="protein sequence ID" value="PMB19708.1"/>
    <property type="molecule type" value="Genomic_DNA"/>
</dbReference>
<evidence type="ECO:0000313" key="8">
    <source>
        <dbReference type="Proteomes" id="UP000235081"/>
    </source>
</evidence>
<dbReference type="RefSeq" id="WP_102182610.1">
    <property type="nucleotide sequence ID" value="NZ_NMQE01000578.1"/>
</dbReference>
<feature type="compositionally biased region" description="Basic residues" evidence="4">
    <location>
        <begin position="1"/>
        <end position="14"/>
    </location>
</feature>
<dbReference type="Gene3D" id="3.30.450.330">
    <property type="match status" value="1"/>
</dbReference>
<comment type="caution">
    <text evidence="7">The sequence shown here is derived from an EMBL/GenBank/DDBJ whole genome shotgun (WGS) entry which is preliminary data.</text>
</comment>
<dbReference type="GO" id="GO:0071555">
    <property type="term" value="P:cell wall organization"/>
    <property type="evidence" value="ECO:0007669"/>
    <property type="project" value="TreeGrafter"/>
</dbReference>
<dbReference type="PANTHER" id="PTHR30627">
    <property type="entry name" value="PEPTIDOGLYCAN D,D-TRANSPEPTIDASE"/>
    <property type="match status" value="1"/>
</dbReference>
<comment type="similarity">
    <text evidence="2">Belongs to the transpeptidase family.</text>
</comment>
<feature type="region of interest" description="Disordered" evidence="4">
    <location>
        <begin position="1"/>
        <end position="27"/>
    </location>
</feature>
<reference evidence="7 8" key="1">
    <citation type="submission" date="2017-07" db="EMBL/GenBank/DDBJ databases">
        <title>Genomes of Fischerella (Mastigocladus) sp. strains.</title>
        <authorList>
            <person name="Miller S.R."/>
        </authorList>
    </citation>
    <scope>NUCLEOTIDE SEQUENCE [LARGE SCALE GENOMIC DNA]</scope>
    <source>
        <strain evidence="7 8">CCMEE 5318</strain>
    </source>
</reference>
<dbReference type="Proteomes" id="UP000235081">
    <property type="component" value="Unassembled WGS sequence"/>
</dbReference>
<dbReference type="SUPFAM" id="SSF56601">
    <property type="entry name" value="beta-lactamase/transpeptidase-like"/>
    <property type="match status" value="1"/>
</dbReference>
<dbReference type="GO" id="GO:0051301">
    <property type="term" value="P:cell division"/>
    <property type="evidence" value="ECO:0007669"/>
    <property type="project" value="UniProtKB-KW"/>
</dbReference>
<dbReference type="Gene3D" id="3.90.1310.10">
    <property type="entry name" value="Penicillin-binding protein 2a (Domain 2)"/>
    <property type="match status" value="1"/>
</dbReference>
<gene>
    <name evidence="7" type="ORF">CEN46_18050</name>
</gene>